<protein>
    <recommendedName>
        <fullName evidence="7 8">Peroxin/Ferlin domain-containing protein</fullName>
    </recommendedName>
</protein>
<reference evidence="9" key="1">
    <citation type="submission" date="2022-10" db="EMBL/GenBank/DDBJ databases">
        <title>Puccinia triticina Genome sequencing and assembly.</title>
        <authorList>
            <person name="Li C."/>
        </authorList>
    </citation>
    <scope>NUCLEOTIDE SEQUENCE</scope>
    <source>
        <strain evidence="9">Pt15</strain>
    </source>
</reference>
<evidence type="ECO:0000256" key="1">
    <source>
        <dbReference type="ARBA" id="ARBA00004127"/>
    </source>
</evidence>
<feature type="compositionally biased region" description="Low complexity" evidence="5">
    <location>
        <begin position="423"/>
        <end position="446"/>
    </location>
</feature>
<name>A0ABY7CMS9_9BASI</name>
<dbReference type="GeneID" id="77810859"/>
<keyword evidence="10" id="KW-1185">Reference proteome</keyword>
<dbReference type="Pfam" id="PF06398">
    <property type="entry name" value="Pex24p"/>
    <property type="match status" value="1"/>
</dbReference>
<evidence type="ECO:0000259" key="8">
    <source>
        <dbReference type="SMART" id="SM00694"/>
    </source>
</evidence>
<evidence type="ECO:0000256" key="4">
    <source>
        <dbReference type="ARBA" id="ARBA00023136"/>
    </source>
</evidence>
<evidence type="ECO:0000313" key="9">
    <source>
        <dbReference type="EMBL" id="WAQ85648.1"/>
    </source>
</evidence>
<feature type="region of interest" description="Disordered" evidence="5">
    <location>
        <begin position="218"/>
        <end position="239"/>
    </location>
</feature>
<keyword evidence="3 6" id="KW-1133">Transmembrane helix</keyword>
<sequence>MAEPTAPASSVQQLFDHPPQLLQLLVVCAGPLRLLATLCQALSWTHPQGPWPSWILLFAFWLLCHALPVITACLTTLPLSVLVGQLVPLRSLLILTGSALIFASSPWFTQLASLLHRAPLILLLEAVTADLFLHLRFQPLLRWTQFINPNHHKSTILASISTSLSNLLSIRNDAHSDGDSSLDQTQEIEFCLTIFENQRWWMGLDWTPNLLPHERANWTDSENQPVSPPGTFKLPGPREYEGVEGGVAVRRRVEWQWVDSEWRMVDPQTAQDFVIDADPAPGGGHSPSLAAPLPDTAEASTSASNPTPPQSPALSLRRARNRSASSHIDSPGTSSTLDAEIVLECLRNAGLGAGLVSGPAPSTSPAWEVDANGWQYGDNHWEKMSKKSGIGRYTRRRAWTRKARLLSTPSPETVLSDHPALDSSPAASPSPASSSSIITEPTSTIIQPPPSAASTALSLNLKRSLGLLRRK</sequence>
<feature type="region of interest" description="Disordered" evidence="5">
    <location>
        <begin position="274"/>
        <end position="334"/>
    </location>
</feature>
<dbReference type="InterPro" id="IPR010482">
    <property type="entry name" value="TECPR1-like_DysF"/>
</dbReference>
<organism evidence="9 10">
    <name type="scientific">Puccinia triticina</name>
    <dbReference type="NCBI Taxonomy" id="208348"/>
    <lineage>
        <taxon>Eukaryota</taxon>
        <taxon>Fungi</taxon>
        <taxon>Dikarya</taxon>
        <taxon>Basidiomycota</taxon>
        <taxon>Pucciniomycotina</taxon>
        <taxon>Pucciniomycetes</taxon>
        <taxon>Pucciniales</taxon>
        <taxon>Pucciniaceae</taxon>
        <taxon>Puccinia</taxon>
    </lineage>
</organism>
<feature type="domain" description="Peroxin/Ferlin" evidence="8">
    <location>
        <begin position="373"/>
        <end position="406"/>
    </location>
</feature>
<dbReference type="RefSeq" id="XP_053021203.1">
    <property type="nucleotide sequence ID" value="XM_053169964.1"/>
</dbReference>
<evidence type="ECO:0000256" key="6">
    <source>
        <dbReference type="SAM" id="Phobius"/>
    </source>
</evidence>
<evidence type="ECO:0000259" key="7">
    <source>
        <dbReference type="SMART" id="SM00693"/>
    </source>
</evidence>
<dbReference type="EMBL" id="CP110426">
    <property type="protein sequence ID" value="WAQ85648.1"/>
    <property type="molecule type" value="Genomic_DNA"/>
</dbReference>
<dbReference type="PANTHER" id="PTHR31679:SF2">
    <property type="entry name" value="PEROXISOMAL MEMBRANE PROTEIN PEX30-RELATED"/>
    <property type="match status" value="1"/>
</dbReference>
<feature type="transmembrane region" description="Helical" evidence="6">
    <location>
        <begin position="55"/>
        <end position="77"/>
    </location>
</feature>
<dbReference type="InterPro" id="IPR052646">
    <property type="entry name" value="Peroxisomal_PEX28-32"/>
</dbReference>
<evidence type="ECO:0000256" key="2">
    <source>
        <dbReference type="ARBA" id="ARBA00022692"/>
    </source>
</evidence>
<dbReference type="PANTHER" id="PTHR31679">
    <property type="entry name" value="PEROXISOMAL MEMBRANE PROTEIN PEX30-RELATED"/>
    <property type="match status" value="1"/>
</dbReference>
<gene>
    <name evidence="9" type="ORF">PtA15_6A276</name>
</gene>
<evidence type="ECO:0000256" key="3">
    <source>
        <dbReference type="ARBA" id="ARBA00022989"/>
    </source>
</evidence>
<proteinExistence type="predicted"/>
<feature type="transmembrane region" description="Helical" evidence="6">
    <location>
        <begin position="89"/>
        <end position="108"/>
    </location>
</feature>
<dbReference type="Proteomes" id="UP001164743">
    <property type="component" value="Chromosome 6A"/>
</dbReference>
<comment type="subcellular location">
    <subcellularLocation>
        <location evidence="1">Endomembrane system</location>
        <topology evidence="1">Multi-pass membrane protein</topology>
    </subcellularLocation>
</comment>
<dbReference type="InterPro" id="IPR006614">
    <property type="entry name" value="Peroxin/Ferlin"/>
</dbReference>
<dbReference type="SMART" id="SM00693">
    <property type="entry name" value="DysFN"/>
    <property type="match status" value="1"/>
</dbReference>
<dbReference type="SMART" id="SM00694">
    <property type="entry name" value="DysFC"/>
    <property type="match status" value="1"/>
</dbReference>
<keyword evidence="2 6" id="KW-0812">Transmembrane</keyword>
<feature type="region of interest" description="Disordered" evidence="5">
    <location>
        <begin position="409"/>
        <end position="453"/>
    </location>
</feature>
<evidence type="ECO:0000313" key="10">
    <source>
        <dbReference type="Proteomes" id="UP001164743"/>
    </source>
</evidence>
<accession>A0ABY7CMS9</accession>
<feature type="domain" description="Peroxin/Ferlin" evidence="7">
    <location>
        <begin position="187"/>
        <end position="265"/>
    </location>
</feature>
<evidence type="ECO:0000256" key="5">
    <source>
        <dbReference type="SAM" id="MobiDB-lite"/>
    </source>
</evidence>
<keyword evidence="4 6" id="KW-0472">Membrane</keyword>